<evidence type="ECO:0000313" key="3">
    <source>
        <dbReference type="EMBL" id="GES80290.1"/>
    </source>
</evidence>
<sequence length="153" mass="17724">MDEDQYDTSCEESDKTNSLDEQSSSDERRDIFWYIQRLPENLDISKTFEDQKELVLKTMIPSIMNVLNLAAIFAGYLDKVTNQKSKSHNFKKCVWIYSDSQLVEEINPPLNAPKWTISGYNGPLKRLVASIHSDDEDEGDTEKDNSHEHQQHQ</sequence>
<feature type="compositionally biased region" description="Basic and acidic residues" evidence="1">
    <location>
        <begin position="142"/>
        <end position="153"/>
    </location>
</feature>
<accession>A0A8H3L5G4</accession>
<organism evidence="3 4">
    <name type="scientific">Rhizophagus clarus</name>
    <dbReference type="NCBI Taxonomy" id="94130"/>
    <lineage>
        <taxon>Eukaryota</taxon>
        <taxon>Fungi</taxon>
        <taxon>Fungi incertae sedis</taxon>
        <taxon>Mucoromycota</taxon>
        <taxon>Glomeromycotina</taxon>
        <taxon>Glomeromycetes</taxon>
        <taxon>Glomerales</taxon>
        <taxon>Glomeraceae</taxon>
        <taxon>Rhizophagus</taxon>
    </lineage>
</organism>
<evidence type="ECO:0000256" key="1">
    <source>
        <dbReference type="SAM" id="MobiDB-lite"/>
    </source>
</evidence>
<keyword evidence="2" id="KW-0812">Transmembrane</keyword>
<feature type="region of interest" description="Disordered" evidence="1">
    <location>
        <begin position="1"/>
        <end position="25"/>
    </location>
</feature>
<proteinExistence type="predicted"/>
<dbReference type="EMBL" id="BLAL01000048">
    <property type="protein sequence ID" value="GES80290.1"/>
    <property type="molecule type" value="Genomic_DNA"/>
</dbReference>
<dbReference type="AlphaFoldDB" id="A0A8H3L5G4"/>
<feature type="transmembrane region" description="Helical" evidence="2">
    <location>
        <begin position="59"/>
        <end position="77"/>
    </location>
</feature>
<evidence type="ECO:0000256" key="2">
    <source>
        <dbReference type="SAM" id="Phobius"/>
    </source>
</evidence>
<evidence type="ECO:0000313" key="4">
    <source>
        <dbReference type="Proteomes" id="UP000615446"/>
    </source>
</evidence>
<reference evidence="3" key="1">
    <citation type="submission" date="2019-10" db="EMBL/GenBank/DDBJ databases">
        <title>Conservation and host-specific expression of non-tandemly repeated heterogenous ribosome RNA gene in arbuscular mycorrhizal fungi.</title>
        <authorList>
            <person name="Maeda T."/>
            <person name="Kobayashi Y."/>
            <person name="Nakagawa T."/>
            <person name="Ezawa T."/>
            <person name="Yamaguchi K."/>
            <person name="Bino T."/>
            <person name="Nishimoto Y."/>
            <person name="Shigenobu S."/>
            <person name="Kawaguchi M."/>
        </authorList>
    </citation>
    <scope>NUCLEOTIDE SEQUENCE</scope>
    <source>
        <strain evidence="3">HR1</strain>
    </source>
</reference>
<dbReference type="Proteomes" id="UP000615446">
    <property type="component" value="Unassembled WGS sequence"/>
</dbReference>
<comment type="caution">
    <text evidence="3">The sequence shown here is derived from an EMBL/GenBank/DDBJ whole genome shotgun (WGS) entry which is preliminary data.</text>
</comment>
<name>A0A8H3L5G4_9GLOM</name>
<gene>
    <name evidence="3" type="ORF">RCL2_000757500</name>
</gene>
<feature type="compositionally biased region" description="Acidic residues" evidence="1">
    <location>
        <begin position="1"/>
        <end position="11"/>
    </location>
</feature>
<feature type="region of interest" description="Disordered" evidence="1">
    <location>
        <begin position="132"/>
        <end position="153"/>
    </location>
</feature>
<keyword evidence="2" id="KW-0472">Membrane</keyword>
<protein>
    <submittedName>
        <fullName evidence="3">Uncharacterized protein</fullName>
    </submittedName>
</protein>
<keyword evidence="2" id="KW-1133">Transmembrane helix</keyword>